<feature type="region of interest" description="Disordered" evidence="2">
    <location>
        <begin position="56"/>
        <end position="122"/>
    </location>
</feature>
<dbReference type="Proteomes" id="UP000187283">
    <property type="component" value="Unassembled WGS sequence"/>
</dbReference>
<protein>
    <recommendedName>
        <fullName evidence="3">PIN domain-containing protein</fullName>
    </recommendedName>
</protein>
<dbReference type="Pfam" id="PF13638">
    <property type="entry name" value="PIN_4"/>
    <property type="match status" value="1"/>
</dbReference>
<dbReference type="GO" id="GO:0005856">
    <property type="term" value="C:cytoskeleton"/>
    <property type="evidence" value="ECO:0007669"/>
    <property type="project" value="InterPro"/>
</dbReference>
<feature type="domain" description="PIN" evidence="3">
    <location>
        <begin position="1290"/>
        <end position="1501"/>
    </location>
</feature>
<dbReference type="PANTHER" id="PTHR12902">
    <property type="entry name" value="WASP-1"/>
    <property type="match status" value="1"/>
</dbReference>
<evidence type="ECO:0000313" key="4">
    <source>
        <dbReference type="EMBL" id="OMJ13749.1"/>
    </source>
</evidence>
<feature type="region of interest" description="Disordered" evidence="2">
    <location>
        <begin position="998"/>
        <end position="1017"/>
    </location>
</feature>
<name>A0A1R1XGJ3_9FUNG</name>
<accession>A0A1R1XGJ3</accession>
<evidence type="ECO:0000259" key="3">
    <source>
        <dbReference type="Pfam" id="PF13638"/>
    </source>
</evidence>
<sequence>MSKAKQESLSTSSTAETISIDLARIPSIANNNFKNLDSTILAKGLLHIPEIKAASRNSQSDDAQAGMKNPNISTQSGVIKPKSLKYKKTPKISNKIASNKTPKSSIVPKSNPKIPDSDNTYSSSFDKSIYNAAAKSKSDLKANNQTPSTSKSKSKTKTAQENHKNNNQPPKKASIKSKKDHSLSQKIKNESLHNIVSSAPSTQTENNIENSLPIAKIKGISIIKMPNFSGGNNDSPKSKSAEIPHHLSSDTFKKNATAILNVDSNILSKGFANTSRKSIAKPPQKSANPSKQSRKSSKKVDKTPNADTTTVSQISTVDSNFEAKISKAKASLLSLSEHIKEFKSLNALCFFKKLQYDIATINEDDIFNHILAALYSNINYKSNFIFINDNQPFQQYDHLIGLDHPTISKSVLWFEALSLGTRIQETCLVYISRKLDSRSIDHSAIISLWRYSIYPIIETFRLIINPDFPQNKKTYEYTSNNNTESSILQSNVNLIIDKFYNSIIFKTFESFLNVSIASYQNILLATENLQFSIDPTTSASEHKFKTNVQFIRHKSAEALGDMFRYLYIHTSNTPATNTSLISSLPVPNNDLFVSKEIENIYSSFKWYIYGLHIGAPNGILYHRLSILGWQTKSVFRSVFYSILSISSTFSFAVSRESLLIYLEKSQQMATSAFNPINKSNEKNACLLKSPNKSKINQANKKQILTKKSIEISRSINSTQLIGKKNFSLLKFFHILLKDNHIYNLSPCPNCIEPFSKIFSISTTLNDAYSHNLSHESVREFFLLIRNSLLLSHLKLHHMTFSKVNIDEFDVWLKDYYLPLLKTYIANVEPEHNQSSDTSDCLCNVFKELNPQEIISSVQIIRSADYNLALFDKVLHISFIDGDLLALSDLTSLYSYGRATYKPDEPSYEIQCTSNLIKDTFTSMINQLYISVQKAILGPTEKTETDSHTSQDSRESTSISYVPSISTRYILIILLYCCYPKKISTSSKNDHLFSKNSTPSFPDDSKKLDSDSSNNSPASDATYSYLTSILSEDVFINKLVNFLNSISELFKTHHVNISSFSKLDEAELFDLLKIPILNFKYINTAAIFSEKSCILDHNNFTNIDDITDKCKNSSFSNLLDSLEICYIWNLATTISDSKIFPIDYNAEKNIFYMQDTSKSLQTIYSPKSDNPFEKVSSNLYTDAYSNSCNNVSGDSDTLSNYDSDESYDLDSLHLSNIDKLKQEYLVLQNQLSNASKRHRVKKASRKLNSSKLKNHNSIKKSAFNDVKESKNSELSSGYLSLDAASLKNACFVFDTNCYIESLDKIKDFLNTSGFDIYVPLAVLMELDGLKSNPNPLGPISSNAVSFIEKSYENSNLFLSNNKKFFKNGTEFDSERILSSDNLKHKEPGKLRIVTMKGNNLTNLKFRTESYYTYDENDTIHRKTRCIDDVIVSTCQKIIFPTSKHSKTPNNSIMQDKSDNMLQSPVRNSRDIEPIRSNTVVLVTSDINMRIKATILGITTVSFKTLNRWFNDYKKKNNS</sequence>
<gene>
    <name evidence="4" type="ORF">AYI70_g8323</name>
</gene>
<dbReference type="CDD" id="cd09880">
    <property type="entry name" value="PIN_Smg5-6-like"/>
    <property type="match status" value="1"/>
</dbReference>
<feature type="region of interest" description="Disordered" evidence="2">
    <location>
        <begin position="136"/>
        <end position="207"/>
    </location>
</feature>
<dbReference type="EMBL" id="LSSN01003360">
    <property type="protein sequence ID" value="OMJ13749.1"/>
    <property type="molecule type" value="Genomic_DNA"/>
</dbReference>
<organism evidence="4 5">
    <name type="scientific">Smittium culicis</name>
    <dbReference type="NCBI Taxonomy" id="133412"/>
    <lineage>
        <taxon>Eukaryota</taxon>
        <taxon>Fungi</taxon>
        <taxon>Fungi incertae sedis</taxon>
        <taxon>Zoopagomycota</taxon>
        <taxon>Kickxellomycotina</taxon>
        <taxon>Harpellomycetes</taxon>
        <taxon>Harpellales</taxon>
        <taxon>Legeriomycetaceae</taxon>
        <taxon>Smittium</taxon>
    </lineage>
</organism>
<comment type="similarity">
    <text evidence="1">Belongs to the SCAR/WAVE family.</text>
</comment>
<reference evidence="4 5" key="1">
    <citation type="submission" date="2017-01" db="EMBL/GenBank/DDBJ databases">
        <authorList>
            <person name="Mah S.A."/>
            <person name="Swanson W.J."/>
            <person name="Moy G.W."/>
            <person name="Vacquier V.D."/>
        </authorList>
    </citation>
    <scope>NUCLEOTIDE SEQUENCE [LARGE SCALE GENOMIC DNA]</scope>
    <source>
        <strain evidence="4 5">GSMNP</strain>
    </source>
</reference>
<dbReference type="OrthoDB" id="2017974at2759"/>
<feature type="compositionally biased region" description="Polar residues" evidence="2">
    <location>
        <begin position="95"/>
        <end position="108"/>
    </location>
</feature>
<feature type="compositionally biased region" description="Polar residues" evidence="2">
    <location>
        <begin position="192"/>
        <end position="207"/>
    </location>
</feature>
<dbReference type="InterPro" id="IPR028288">
    <property type="entry name" value="SCAR/WAVE_fam"/>
</dbReference>
<dbReference type="Gene3D" id="3.40.50.1010">
    <property type="entry name" value="5'-nuclease"/>
    <property type="match status" value="1"/>
</dbReference>
<proteinExistence type="inferred from homology"/>
<dbReference type="InterPro" id="IPR002716">
    <property type="entry name" value="PIN_dom"/>
</dbReference>
<evidence type="ECO:0000313" key="5">
    <source>
        <dbReference type="Proteomes" id="UP000187283"/>
    </source>
</evidence>
<dbReference type="STRING" id="133412.A0A1R1XGJ3"/>
<keyword evidence="5" id="KW-1185">Reference proteome</keyword>
<evidence type="ECO:0000256" key="1">
    <source>
        <dbReference type="ARBA" id="ARBA00006993"/>
    </source>
</evidence>
<feature type="region of interest" description="Disordered" evidence="2">
    <location>
        <begin position="273"/>
        <end position="308"/>
    </location>
</feature>
<dbReference type="SUPFAM" id="SSF48452">
    <property type="entry name" value="TPR-like"/>
    <property type="match status" value="1"/>
</dbReference>
<dbReference type="Gene3D" id="1.25.40.10">
    <property type="entry name" value="Tetratricopeptide repeat domain"/>
    <property type="match status" value="1"/>
</dbReference>
<dbReference type="GO" id="GO:0030036">
    <property type="term" value="P:actin cytoskeleton organization"/>
    <property type="evidence" value="ECO:0007669"/>
    <property type="project" value="InterPro"/>
</dbReference>
<dbReference type="InterPro" id="IPR011990">
    <property type="entry name" value="TPR-like_helical_dom_sf"/>
</dbReference>
<comment type="caution">
    <text evidence="4">The sequence shown here is derived from an EMBL/GenBank/DDBJ whole genome shotgun (WGS) entry which is preliminary data.</text>
</comment>
<feature type="compositionally biased region" description="Basic and acidic residues" evidence="2">
    <location>
        <begin position="180"/>
        <end position="191"/>
    </location>
</feature>
<evidence type="ECO:0000256" key="2">
    <source>
        <dbReference type="SAM" id="MobiDB-lite"/>
    </source>
</evidence>